<keyword evidence="4" id="KW-1003">Cell membrane</keyword>
<sequence length="543" mass="60316">MKSQQLQGNLTSDVTKLQHLTLLDLSDNQLNGQIPSNIGDMYNLQVLNLAINNLSGSIPDSIGKLVNLQQLVLSKNTFGAAIPSSIGNLQQLTNLEMFGNQFNNAIPTSIYSLSKLTNFNLAYNQLSGTIPPEIKGLVSATAITLDYNFLSGGLPTEVGSLTNLLNLYLDHNRLTGNVPVSITNIQGLVNLDMSHNNLTGTLDPLILGMKHSDNFNFNGNDYLIYPKTNTTSTSSSGGFQITPGVIVGILFILGALISFGYVAFRAYQSAKTKKQRLQNPNVVLVETEEYEMESEMESELQSVVSESDHSIASDHTARAQDRNINAYAPAVELPTETYETLARVTSVTRRTDNLSESLKRTNPNNIYFFGSGNGLHTFDKLVEHLFFRSAGTAVCEFQSRNASEIDINEGDFILVDEYFPRTVGTNTRTGKKGYFPPKVIIPDGPRLILIQTDTQLPTEKFLKYKSLLDRRLDCKTLTDYKQLDLESFKQKRVLTLRGKEKFIICGDDEMVQKIEKLLDELAISLLREIDVSIITNDADIRKF</sequence>
<evidence type="ECO:0000256" key="4">
    <source>
        <dbReference type="ARBA" id="ARBA00022475"/>
    </source>
</evidence>
<dbReference type="GO" id="GO:0004674">
    <property type="term" value="F:protein serine/threonine kinase activity"/>
    <property type="evidence" value="ECO:0007669"/>
    <property type="project" value="UniProtKB-KW"/>
</dbReference>
<dbReference type="FunFam" id="3.80.10.10:FF:000299">
    <property type="entry name" value="Piriformospora indica-insensitive protein 2"/>
    <property type="match status" value="1"/>
</dbReference>
<keyword evidence="5" id="KW-0723">Serine/threonine-protein kinase</keyword>
<dbReference type="InterPro" id="IPR055414">
    <property type="entry name" value="LRR_R13L4/SHOC2-like"/>
</dbReference>
<dbReference type="GO" id="GO:0005524">
    <property type="term" value="F:ATP binding"/>
    <property type="evidence" value="ECO:0007669"/>
    <property type="project" value="UniProtKB-KW"/>
</dbReference>
<dbReference type="AlphaFoldDB" id="A0AAD5UFG5"/>
<evidence type="ECO:0000256" key="10">
    <source>
        <dbReference type="ARBA" id="ARBA00022737"/>
    </source>
</evidence>
<evidence type="ECO:0000256" key="14">
    <source>
        <dbReference type="ARBA" id="ARBA00022989"/>
    </source>
</evidence>
<comment type="subcellular location">
    <subcellularLocation>
        <location evidence="2">Cell membrane</location>
    </subcellularLocation>
    <subcellularLocation>
        <location evidence="1">Membrane</location>
        <topology evidence="1">Single-pass membrane protein</topology>
    </subcellularLocation>
</comment>
<dbReference type="PANTHER" id="PTHR48053">
    <property type="entry name" value="LEUCINE RICH REPEAT FAMILY PROTEIN, EXPRESSED"/>
    <property type="match status" value="1"/>
</dbReference>
<keyword evidence="6" id="KW-0433">Leucine-rich repeat</keyword>
<comment type="catalytic activity">
    <reaction evidence="19">
        <text>L-seryl-[protein] + ATP = O-phospho-L-seryl-[protein] + ADP + H(+)</text>
        <dbReference type="Rhea" id="RHEA:17989"/>
        <dbReference type="Rhea" id="RHEA-COMP:9863"/>
        <dbReference type="Rhea" id="RHEA-COMP:11604"/>
        <dbReference type="ChEBI" id="CHEBI:15378"/>
        <dbReference type="ChEBI" id="CHEBI:29999"/>
        <dbReference type="ChEBI" id="CHEBI:30616"/>
        <dbReference type="ChEBI" id="CHEBI:83421"/>
        <dbReference type="ChEBI" id="CHEBI:456216"/>
        <dbReference type="EC" id="2.7.11.1"/>
    </reaction>
</comment>
<dbReference type="EMBL" id="JADGKB010000047">
    <property type="protein sequence ID" value="KAJ3256707.1"/>
    <property type="molecule type" value="Genomic_DNA"/>
</dbReference>
<evidence type="ECO:0000256" key="19">
    <source>
        <dbReference type="ARBA" id="ARBA00048679"/>
    </source>
</evidence>
<keyword evidence="16" id="KW-0675">Receptor</keyword>
<dbReference type="Gene3D" id="2.30.30.40">
    <property type="entry name" value="SH3 Domains"/>
    <property type="match status" value="1"/>
</dbReference>
<evidence type="ECO:0000256" key="8">
    <source>
        <dbReference type="ARBA" id="ARBA00022692"/>
    </source>
</evidence>
<feature type="domain" description="Disease resistance R13L4/SHOC-2-like LRR" evidence="21">
    <location>
        <begin position="5"/>
        <end position="119"/>
    </location>
</feature>
<evidence type="ECO:0000256" key="3">
    <source>
        <dbReference type="ARBA" id="ARBA00012513"/>
    </source>
</evidence>
<evidence type="ECO:0000256" key="15">
    <source>
        <dbReference type="ARBA" id="ARBA00023136"/>
    </source>
</evidence>
<keyword evidence="10" id="KW-0677">Repeat</keyword>
<keyword evidence="7" id="KW-0808">Transferase</keyword>
<name>A0AAD5UFG5_9FUNG</name>
<keyword evidence="9" id="KW-0732">Signal</keyword>
<comment type="catalytic activity">
    <reaction evidence="18">
        <text>L-threonyl-[protein] + ATP = O-phospho-L-threonyl-[protein] + ADP + H(+)</text>
        <dbReference type="Rhea" id="RHEA:46608"/>
        <dbReference type="Rhea" id="RHEA-COMP:11060"/>
        <dbReference type="Rhea" id="RHEA-COMP:11605"/>
        <dbReference type="ChEBI" id="CHEBI:15378"/>
        <dbReference type="ChEBI" id="CHEBI:30013"/>
        <dbReference type="ChEBI" id="CHEBI:30616"/>
        <dbReference type="ChEBI" id="CHEBI:61977"/>
        <dbReference type="ChEBI" id="CHEBI:456216"/>
        <dbReference type="EC" id="2.7.11.1"/>
    </reaction>
</comment>
<keyword evidence="11" id="KW-0547">Nucleotide-binding</keyword>
<proteinExistence type="predicted"/>
<comment type="caution">
    <text evidence="22">The sequence shown here is derived from an EMBL/GenBank/DDBJ whole genome shotgun (WGS) entry which is preliminary data.</text>
</comment>
<keyword evidence="14 20" id="KW-1133">Transmembrane helix</keyword>
<dbReference type="InterPro" id="IPR051716">
    <property type="entry name" value="Plant_RL_S/T_kinase"/>
</dbReference>
<dbReference type="Gene3D" id="3.80.10.10">
    <property type="entry name" value="Ribonuclease Inhibitor"/>
    <property type="match status" value="2"/>
</dbReference>
<keyword evidence="13" id="KW-0067">ATP-binding</keyword>
<dbReference type="Proteomes" id="UP001210925">
    <property type="component" value="Unassembled WGS sequence"/>
</dbReference>
<dbReference type="Pfam" id="PF00560">
    <property type="entry name" value="LRR_1"/>
    <property type="match status" value="2"/>
</dbReference>
<protein>
    <recommendedName>
        <fullName evidence="3">non-specific serine/threonine protein kinase</fullName>
        <ecNumber evidence="3">2.7.11.1</ecNumber>
    </recommendedName>
</protein>
<evidence type="ECO:0000313" key="22">
    <source>
        <dbReference type="EMBL" id="KAJ3256707.1"/>
    </source>
</evidence>
<dbReference type="EC" id="2.7.11.1" evidence="3"/>
<evidence type="ECO:0000256" key="13">
    <source>
        <dbReference type="ARBA" id="ARBA00022840"/>
    </source>
</evidence>
<dbReference type="Pfam" id="PF23598">
    <property type="entry name" value="LRR_14"/>
    <property type="match status" value="1"/>
</dbReference>
<evidence type="ECO:0000256" key="17">
    <source>
        <dbReference type="ARBA" id="ARBA00023180"/>
    </source>
</evidence>
<evidence type="ECO:0000256" key="9">
    <source>
        <dbReference type="ARBA" id="ARBA00022729"/>
    </source>
</evidence>
<evidence type="ECO:0000256" key="11">
    <source>
        <dbReference type="ARBA" id="ARBA00022741"/>
    </source>
</evidence>
<evidence type="ECO:0000256" key="16">
    <source>
        <dbReference type="ARBA" id="ARBA00023170"/>
    </source>
</evidence>
<reference evidence="22" key="1">
    <citation type="submission" date="2020-05" db="EMBL/GenBank/DDBJ databases">
        <title>Phylogenomic resolution of chytrid fungi.</title>
        <authorList>
            <person name="Stajich J.E."/>
            <person name="Amses K."/>
            <person name="Simmons R."/>
            <person name="Seto K."/>
            <person name="Myers J."/>
            <person name="Bonds A."/>
            <person name="Quandt C.A."/>
            <person name="Barry K."/>
            <person name="Liu P."/>
            <person name="Grigoriev I."/>
            <person name="Longcore J.E."/>
            <person name="James T.Y."/>
        </authorList>
    </citation>
    <scope>NUCLEOTIDE SEQUENCE</scope>
    <source>
        <strain evidence="22">PLAUS21</strain>
    </source>
</reference>
<dbReference type="InterPro" id="IPR001611">
    <property type="entry name" value="Leu-rich_rpt"/>
</dbReference>
<evidence type="ECO:0000313" key="23">
    <source>
        <dbReference type="Proteomes" id="UP001210925"/>
    </source>
</evidence>
<evidence type="ECO:0000256" key="6">
    <source>
        <dbReference type="ARBA" id="ARBA00022614"/>
    </source>
</evidence>
<evidence type="ECO:0000256" key="5">
    <source>
        <dbReference type="ARBA" id="ARBA00022527"/>
    </source>
</evidence>
<keyword evidence="8 20" id="KW-0812">Transmembrane</keyword>
<dbReference type="InterPro" id="IPR032675">
    <property type="entry name" value="LRR_dom_sf"/>
</dbReference>
<dbReference type="SMART" id="SM00369">
    <property type="entry name" value="LRR_TYP"/>
    <property type="match status" value="4"/>
</dbReference>
<gene>
    <name evidence="22" type="ORF">HK103_005202</name>
</gene>
<keyword evidence="15 20" id="KW-0472">Membrane</keyword>
<evidence type="ECO:0000256" key="7">
    <source>
        <dbReference type="ARBA" id="ARBA00022679"/>
    </source>
</evidence>
<dbReference type="InterPro" id="IPR036028">
    <property type="entry name" value="SH3-like_dom_sf"/>
</dbReference>
<feature type="transmembrane region" description="Helical" evidence="20">
    <location>
        <begin position="241"/>
        <end position="264"/>
    </location>
</feature>
<evidence type="ECO:0000256" key="20">
    <source>
        <dbReference type="SAM" id="Phobius"/>
    </source>
</evidence>
<keyword evidence="12" id="KW-0418">Kinase</keyword>
<evidence type="ECO:0000256" key="12">
    <source>
        <dbReference type="ARBA" id="ARBA00022777"/>
    </source>
</evidence>
<organism evidence="22 23">
    <name type="scientific">Boothiomyces macroporosus</name>
    <dbReference type="NCBI Taxonomy" id="261099"/>
    <lineage>
        <taxon>Eukaryota</taxon>
        <taxon>Fungi</taxon>
        <taxon>Fungi incertae sedis</taxon>
        <taxon>Chytridiomycota</taxon>
        <taxon>Chytridiomycota incertae sedis</taxon>
        <taxon>Chytridiomycetes</taxon>
        <taxon>Rhizophydiales</taxon>
        <taxon>Terramycetaceae</taxon>
        <taxon>Boothiomyces</taxon>
    </lineage>
</organism>
<dbReference type="FunFam" id="3.80.10.10:FF:000413">
    <property type="entry name" value="Inactive leucine-rich repeat receptor-like protein kinase"/>
    <property type="match status" value="1"/>
</dbReference>
<evidence type="ECO:0000256" key="1">
    <source>
        <dbReference type="ARBA" id="ARBA00004167"/>
    </source>
</evidence>
<evidence type="ECO:0000256" key="18">
    <source>
        <dbReference type="ARBA" id="ARBA00047899"/>
    </source>
</evidence>
<dbReference type="PANTHER" id="PTHR48053:SF126">
    <property type="entry name" value="MDIS1-INTERACTING RECEPTOR LIKE KINASE 2-LIKE ISOFORM X1"/>
    <property type="match status" value="1"/>
</dbReference>
<dbReference type="SUPFAM" id="SSF52058">
    <property type="entry name" value="L domain-like"/>
    <property type="match status" value="1"/>
</dbReference>
<dbReference type="SUPFAM" id="SSF50044">
    <property type="entry name" value="SH3-domain"/>
    <property type="match status" value="1"/>
</dbReference>
<accession>A0AAD5UFG5</accession>
<dbReference type="GO" id="GO:0005886">
    <property type="term" value="C:plasma membrane"/>
    <property type="evidence" value="ECO:0007669"/>
    <property type="project" value="UniProtKB-SubCell"/>
</dbReference>
<evidence type="ECO:0000256" key="2">
    <source>
        <dbReference type="ARBA" id="ARBA00004236"/>
    </source>
</evidence>
<keyword evidence="23" id="KW-1185">Reference proteome</keyword>
<keyword evidence="17" id="KW-0325">Glycoprotein</keyword>
<dbReference type="InterPro" id="IPR003591">
    <property type="entry name" value="Leu-rich_rpt_typical-subtyp"/>
</dbReference>
<evidence type="ECO:0000259" key="21">
    <source>
        <dbReference type="Pfam" id="PF23598"/>
    </source>
</evidence>